<comment type="similarity">
    <text evidence="9 10">Belongs to the histone deacetylase family. HD Type 1 subfamily.</text>
</comment>
<feature type="binding site" evidence="13">
    <location>
        <position position="173"/>
    </location>
    <ligand>
        <name>a divalent metal cation</name>
        <dbReference type="ChEBI" id="CHEBI:60240"/>
    </ligand>
</feature>
<feature type="binding site" evidence="13">
    <location>
        <position position="261"/>
    </location>
    <ligand>
        <name>a divalent metal cation</name>
        <dbReference type="ChEBI" id="CHEBI:60240"/>
    </ligand>
</feature>
<proteinExistence type="inferred from homology"/>
<dbReference type="InterPro" id="IPR023801">
    <property type="entry name" value="His_deacetylse_dom"/>
</dbReference>
<evidence type="ECO:0000256" key="11">
    <source>
        <dbReference type="PIRSR" id="PIRSR037913-1"/>
    </source>
</evidence>
<dbReference type="PIRSF" id="PIRSF037913">
    <property type="entry name" value="His_deacetylse_1"/>
    <property type="match status" value="1"/>
</dbReference>
<feature type="domain" description="Histone deacetylase" evidence="14">
    <location>
        <begin position="25"/>
        <end position="314"/>
    </location>
</feature>
<dbReference type="AlphaFoldDB" id="A0AAE9W8U7"/>
<evidence type="ECO:0000313" key="16">
    <source>
        <dbReference type="Proteomes" id="UP001212411"/>
    </source>
</evidence>
<feature type="binding site" evidence="12">
    <location>
        <position position="146"/>
    </location>
    <ligand>
        <name>substrate</name>
    </ligand>
</feature>
<feature type="binding site" evidence="13">
    <location>
        <position position="175"/>
    </location>
    <ligand>
        <name>a divalent metal cation</name>
        <dbReference type="ChEBI" id="CHEBI:60240"/>
    </ligand>
</feature>
<dbReference type="FunFam" id="3.40.800.20:FF:000001">
    <property type="entry name" value="Histone deacetylase"/>
    <property type="match status" value="1"/>
</dbReference>
<evidence type="ECO:0000256" key="9">
    <source>
        <dbReference type="ARBA" id="ARBA00061569"/>
    </source>
</evidence>
<keyword evidence="7 10" id="KW-0804">Transcription</keyword>
<evidence type="ECO:0000256" key="7">
    <source>
        <dbReference type="ARBA" id="ARBA00023163"/>
    </source>
</evidence>
<organism evidence="15 16">
    <name type="scientific">Schizosaccharomyces osmophilus</name>
    <dbReference type="NCBI Taxonomy" id="2545709"/>
    <lineage>
        <taxon>Eukaryota</taxon>
        <taxon>Fungi</taxon>
        <taxon>Dikarya</taxon>
        <taxon>Ascomycota</taxon>
        <taxon>Taphrinomycotina</taxon>
        <taxon>Schizosaccharomycetes</taxon>
        <taxon>Schizosaccharomycetales</taxon>
        <taxon>Schizosaccharomycetaceae</taxon>
        <taxon>Schizosaccharomyces</taxon>
    </lineage>
</organism>
<dbReference type="InterPro" id="IPR003084">
    <property type="entry name" value="HDAC_I/II"/>
</dbReference>
<evidence type="ECO:0000313" key="15">
    <source>
        <dbReference type="EMBL" id="WBW71850.1"/>
    </source>
</evidence>
<dbReference type="SUPFAM" id="SSF52768">
    <property type="entry name" value="Arginase/deacetylase"/>
    <property type="match status" value="1"/>
</dbReference>
<evidence type="ECO:0000256" key="10">
    <source>
        <dbReference type="PIRNR" id="PIRNR037913"/>
    </source>
</evidence>
<dbReference type="Proteomes" id="UP001212411">
    <property type="component" value="Chromosome 1"/>
</dbReference>
<keyword evidence="16" id="KW-1185">Reference proteome</keyword>
<evidence type="ECO:0000256" key="3">
    <source>
        <dbReference type="ARBA" id="ARBA00022491"/>
    </source>
</evidence>
<reference evidence="15 16" key="1">
    <citation type="journal article" date="2023" name="G3 (Bethesda)">
        <title>A high-quality reference genome for the fission yeast Schizosaccharomyces osmophilus.</title>
        <authorList>
            <person name="Jia G.S."/>
            <person name="Zhang W.C."/>
            <person name="Liang Y."/>
            <person name="Liu X.H."/>
            <person name="Rhind N."/>
            <person name="Pidoux A."/>
            <person name="Brysch-Herzberg M."/>
            <person name="Du L.L."/>
        </authorList>
    </citation>
    <scope>NUCLEOTIDE SEQUENCE [LARGE SCALE GENOMIC DNA]</scope>
    <source>
        <strain evidence="15 16">CBS 15793</strain>
    </source>
</reference>
<dbReference type="PRINTS" id="PR01270">
    <property type="entry name" value="HDASUPER"/>
</dbReference>
<gene>
    <name evidence="15" type="primary">clr6</name>
    <name evidence="15" type="ORF">SOMG_01482</name>
</gene>
<dbReference type="GO" id="GO:0046872">
    <property type="term" value="F:metal ion binding"/>
    <property type="evidence" value="ECO:0007669"/>
    <property type="project" value="UniProtKB-KW"/>
</dbReference>
<keyword evidence="3" id="KW-0678">Repressor</keyword>
<evidence type="ECO:0000256" key="1">
    <source>
        <dbReference type="ARBA" id="ARBA00004123"/>
    </source>
</evidence>
<dbReference type="EMBL" id="CP115611">
    <property type="protein sequence ID" value="WBW71850.1"/>
    <property type="molecule type" value="Genomic_DNA"/>
</dbReference>
<dbReference type="InterPro" id="IPR023696">
    <property type="entry name" value="Ureohydrolase_dom_sf"/>
</dbReference>
<evidence type="ECO:0000256" key="13">
    <source>
        <dbReference type="PIRSR" id="PIRSR037913-3"/>
    </source>
</evidence>
<dbReference type="EC" id="3.5.1.98" evidence="2 10"/>
<accession>A0AAE9W8U7</accession>
<evidence type="ECO:0000256" key="5">
    <source>
        <dbReference type="ARBA" id="ARBA00022853"/>
    </source>
</evidence>
<name>A0AAE9W8U7_9SCHI</name>
<feature type="active site" description="Proton acceptor" evidence="11">
    <location>
        <position position="138"/>
    </location>
</feature>
<dbReference type="PANTHER" id="PTHR10625">
    <property type="entry name" value="HISTONE DEACETYLASE HDAC1-RELATED"/>
    <property type="match status" value="1"/>
</dbReference>
<keyword evidence="13" id="KW-0479">Metal-binding</keyword>
<dbReference type="InterPro" id="IPR000286">
    <property type="entry name" value="HDACs"/>
</dbReference>
<dbReference type="Gene3D" id="3.40.800.20">
    <property type="entry name" value="Histone deacetylase domain"/>
    <property type="match status" value="1"/>
</dbReference>
<keyword evidence="5 10" id="KW-0156">Chromatin regulator</keyword>
<dbReference type="GeneID" id="80874964"/>
<dbReference type="GO" id="GO:0033698">
    <property type="term" value="C:Rpd3L complex"/>
    <property type="evidence" value="ECO:0007669"/>
    <property type="project" value="UniProtKB-ARBA"/>
</dbReference>
<keyword evidence="6 10" id="KW-0805">Transcription regulation</keyword>
<evidence type="ECO:0000256" key="2">
    <source>
        <dbReference type="ARBA" id="ARBA00012111"/>
    </source>
</evidence>
<dbReference type="RefSeq" id="XP_056036093.1">
    <property type="nucleotide sequence ID" value="XM_056180275.1"/>
</dbReference>
<dbReference type="GO" id="GO:0032221">
    <property type="term" value="C:Rpd3S complex"/>
    <property type="evidence" value="ECO:0007669"/>
    <property type="project" value="UniProtKB-ARBA"/>
</dbReference>
<protein>
    <recommendedName>
        <fullName evidence="2 10">Histone deacetylase</fullName>
        <ecNumber evidence="2 10">3.5.1.98</ecNumber>
    </recommendedName>
</protein>
<dbReference type="PRINTS" id="PR01271">
    <property type="entry name" value="HISDACETLASE"/>
</dbReference>
<comment type="catalytic activity">
    <reaction evidence="10">
        <text>N(6)-acetyl-L-lysyl-[histone] + H2O = L-lysyl-[histone] + acetate</text>
        <dbReference type="Rhea" id="RHEA:58196"/>
        <dbReference type="Rhea" id="RHEA-COMP:9845"/>
        <dbReference type="Rhea" id="RHEA-COMP:11338"/>
        <dbReference type="ChEBI" id="CHEBI:15377"/>
        <dbReference type="ChEBI" id="CHEBI:29969"/>
        <dbReference type="ChEBI" id="CHEBI:30089"/>
        <dbReference type="ChEBI" id="CHEBI:61930"/>
        <dbReference type="EC" id="3.5.1.98"/>
    </reaction>
</comment>
<evidence type="ECO:0000259" key="14">
    <source>
        <dbReference type="Pfam" id="PF00850"/>
    </source>
</evidence>
<dbReference type="PANTHER" id="PTHR10625:SF10">
    <property type="entry name" value="HISTONE DEACETYLASE HDAC1"/>
    <property type="match status" value="1"/>
</dbReference>
<dbReference type="KEGG" id="som:SOMG_01482"/>
<feature type="binding site" evidence="12">
    <location>
        <position position="300"/>
    </location>
    <ligand>
        <name>substrate</name>
    </ligand>
</feature>
<evidence type="ECO:0000256" key="4">
    <source>
        <dbReference type="ARBA" id="ARBA00022801"/>
    </source>
</evidence>
<comment type="subcellular location">
    <subcellularLocation>
        <location evidence="1 10">Nucleus</location>
    </subcellularLocation>
</comment>
<keyword evidence="8 10" id="KW-0539">Nucleus</keyword>
<keyword evidence="4 10" id="KW-0378">Hydrolase</keyword>
<dbReference type="GO" id="GO:0141221">
    <property type="term" value="F:histone deacetylase activity, hydrolytic mechanism"/>
    <property type="evidence" value="ECO:0007669"/>
    <property type="project" value="UniProtKB-EC"/>
</dbReference>
<dbReference type="GO" id="GO:0070210">
    <property type="term" value="C:Rpd3L-Expanded complex"/>
    <property type="evidence" value="ECO:0007669"/>
    <property type="project" value="TreeGrafter"/>
</dbReference>
<dbReference type="InterPro" id="IPR037138">
    <property type="entry name" value="His_deacetylse_dom_sf"/>
</dbReference>
<feature type="binding site" evidence="12">
    <location>
        <position position="96"/>
    </location>
    <ligand>
        <name>substrate</name>
    </ligand>
</feature>
<evidence type="ECO:0000256" key="12">
    <source>
        <dbReference type="PIRSR" id="PIRSR037913-2"/>
    </source>
</evidence>
<dbReference type="GO" id="GO:0031507">
    <property type="term" value="P:heterochromatin formation"/>
    <property type="evidence" value="ECO:0007669"/>
    <property type="project" value="TreeGrafter"/>
</dbReference>
<evidence type="ECO:0000256" key="8">
    <source>
        <dbReference type="ARBA" id="ARBA00023242"/>
    </source>
</evidence>
<evidence type="ECO:0000256" key="6">
    <source>
        <dbReference type="ARBA" id="ARBA00023015"/>
    </source>
</evidence>
<dbReference type="Pfam" id="PF00850">
    <property type="entry name" value="Hist_deacetyl"/>
    <property type="match status" value="1"/>
</dbReference>
<sequence>MGFGKKKVSYFYDEDVGNYHYGPQHPMKPHRVRMVHNLVVNYNLHEKMNVITPVRATLNDMTRCHTDEYIDFLHRVTPDTMEKFQPHQLKFNVGDDCPVFDGLYEFCSISAGGSIGAAQELNSGNAEIAVNWAGGLHHAKKREASGFCYVNDIALAALELLKYHQRVLYIDIDVHHGDGVEEFFYTTDRVMTCSFHKFGEYFPGTGHIKDTGIGVGKNYAVNVPLRDGINDENYESVFKPIISHIMQWFRPEAVILQCGTDSLAGDRLGCFNLSMRGHASCVRFLKSFKVPLICVGGGGYTVRNVARVWTYETGILNDEELDENLPYNDYLQYYGPDYKLNVLPNNMENHNSRPYLDATIAEIIENLRSLAFAPSVQMQPRPQDFTFEKKEEQKVATEEIMDERV</sequence>